<keyword evidence="1" id="KW-0732">Signal</keyword>
<accession>A0A8C5EIL8</accession>
<evidence type="ECO:0000313" key="2">
    <source>
        <dbReference type="Ensembl" id="ENSGWIP00000022399.1"/>
    </source>
</evidence>
<reference evidence="2" key="3">
    <citation type="submission" date="2025-09" db="UniProtKB">
        <authorList>
            <consortium name="Ensembl"/>
        </authorList>
    </citation>
    <scope>IDENTIFICATION</scope>
</reference>
<keyword evidence="3" id="KW-1185">Reference proteome</keyword>
<name>A0A8C5EIL8_GOUWI</name>
<protein>
    <submittedName>
        <fullName evidence="2">Uncharacterized protein</fullName>
    </submittedName>
</protein>
<evidence type="ECO:0000256" key="1">
    <source>
        <dbReference type="SAM" id="SignalP"/>
    </source>
</evidence>
<reference evidence="2" key="1">
    <citation type="submission" date="2020-06" db="EMBL/GenBank/DDBJ databases">
        <authorList>
            <consortium name="Wellcome Sanger Institute Data Sharing"/>
        </authorList>
    </citation>
    <scope>NUCLEOTIDE SEQUENCE [LARGE SCALE GENOMIC DNA]</scope>
</reference>
<dbReference type="Proteomes" id="UP000694680">
    <property type="component" value="Chromosome 16"/>
</dbReference>
<evidence type="ECO:0000313" key="3">
    <source>
        <dbReference type="Proteomes" id="UP000694680"/>
    </source>
</evidence>
<feature type="signal peptide" evidence="1">
    <location>
        <begin position="1"/>
        <end position="23"/>
    </location>
</feature>
<reference evidence="2" key="2">
    <citation type="submission" date="2025-08" db="UniProtKB">
        <authorList>
            <consortium name="Ensembl"/>
        </authorList>
    </citation>
    <scope>IDENTIFICATION</scope>
</reference>
<dbReference type="Ensembl" id="ENSGWIT00000024546.1">
    <property type="protein sequence ID" value="ENSGWIP00000022399.1"/>
    <property type="gene ID" value="ENSGWIG00000012005.1"/>
</dbReference>
<organism evidence="2 3">
    <name type="scientific">Gouania willdenowi</name>
    <name type="common">Blunt-snouted clingfish</name>
    <name type="synonym">Lepadogaster willdenowi</name>
    <dbReference type="NCBI Taxonomy" id="441366"/>
    <lineage>
        <taxon>Eukaryota</taxon>
        <taxon>Metazoa</taxon>
        <taxon>Chordata</taxon>
        <taxon>Craniata</taxon>
        <taxon>Vertebrata</taxon>
        <taxon>Euteleostomi</taxon>
        <taxon>Actinopterygii</taxon>
        <taxon>Neopterygii</taxon>
        <taxon>Teleostei</taxon>
        <taxon>Neoteleostei</taxon>
        <taxon>Acanthomorphata</taxon>
        <taxon>Ovalentaria</taxon>
        <taxon>Blenniimorphae</taxon>
        <taxon>Blenniiformes</taxon>
        <taxon>Gobiesocoidei</taxon>
        <taxon>Gobiesocidae</taxon>
        <taxon>Gobiesocinae</taxon>
        <taxon>Gouania</taxon>
    </lineage>
</organism>
<dbReference type="AlphaFoldDB" id="A0A8C5EIL8"/>
<feature type="chain" id="PRO_5034847094" evidence="1">
    <location>
        <begin position="24"/>
        <end position="102"/>
    </location>
</feature>
<proteinExistence type="predicted"/>
<sequence length="102" mass="11784">AMFQLFVDLAYFLFFSLLKVVLQGGWLQCEPQKLQFERSRYLVRLPEEKGRRQVNGSTGSSDAKKRVSHIEPLCLLGMSRYNFFNSDTIPNIAALSIGRYLY</sequence>